<dbReference type="OrthoDB" id="16577at10239"/>
<dbReference type="RefSeq" id="YP_009004164.1">
    <property type="nucleotide sequence ID" value="NC_023548.1"/>
</dbReference>
<sequence length="118" mass="13297">MTKVIRIDGTCAGVQYFTARIQRSSREEQYQNDRERVLMARMRAEGNKAELYGYMFGSLRPKSEDGKLLLAGLKAGIQKSEDGKLLLAGLKAGIQKSRIKHTTKGDFTHLHSGRNELR</sequence>
<keyword evidence="2" id="KW-1185">Reference proteome</keyword>
<dbReference type="KEGG" id="vg:18499541"/>
<accession>W6PUN3</accession>
<evidence type="ECO:0000313" key="1">
    <source>
        <dbReference type="EMBL" id="CDM21593.1"/>
    </source>
</evidence>
<proteinExistence type="predicted"/>
<dbReference type="Proteomes" id="UP000019157">
    <property type="component" value="Segment"/>
</dbReference>
<name>W6PUN3_9CAUD</name>
<dbReference type="EMBL" id="HG818824">
    <property type="protein sequence ID" value="CDM21593.1"/>
    <property type="molecule type" value="Genomic_DNA"/>
</dbReference>
<protein>
    <submittedName>
        <fullName evidence="1">Hypothetical phage protein</fullName>
    </submittedName>
</protein>
<gene>
    <name evidence="1" type="primary">0.38</name>
</gene>
<reference evidence="1 2" key="1">
    <citation type="journal article" date="2014" name="Genome Announc.">
        <title>Complete Genome Sequences of Two Citrobacter rodentium Bacteriophages, CR8 and CR44b.</title>
        <authorList>
            <person name="Toribio A.L."/>
            <person name="Pickard D."/>
            <person name="Cerdeno-Tarraga A.M."/>
            <person name="Petty N.K."/>
            <person name="Thomson N."/>
            <person name="Salmond G."/>
            <person name="Dougan G."/>
        </authorList>
    </citation>
    <scope>NUCLEOTIDE SEQUENCE [LARGE SCALE GENOMIC DNA]</scope>
</reference>
<dbReference type="GeneID" id="18499541"/>
<evidence type="ECO:0000313" key="2">
    <source>
        <dbReference type="Proteomes" id="UP000019157"/>
    </source>
</evidence>
<organism evidence="1 2">
    <name type="scientific">Citrobacter phage CR8</name>
    <dbReference type="NCBI Taxonomy" id="1455076"/>
    <lineage>
        <taxon>Viruses</taxon>
        <taxon>Duplodnaviria</taxon>
        <taxon>Heunggongvirae</taxon>
        <taxon>Uroviricota</taxon>
        <taxon>Caudoviricetes</taxon>
        <taxon>Autographivirales</taxon>
        <taxon>Autotranscriptaviridae</taxon>
        <taxon>Studiervirinae</taxon>
        <taxon>Caroctavirus</taxon>
        <taxon>Caroctavirus CR8</taxon>
    </lineage>
</organism>